<dbReference type="Proteomes" id="UP000034350">
    <property type="component" value="Unassembled WGS sequence"/>
</dbReference>
<protein>
    <submittedName>
        <fullName evidence="1">Uncharacterized protein</fullName>
    </submittedName>
</protein>
<gene>
    <name evidence="1" type="ORF">AAJ76_950001951</name>
</gene>
<dbReference type="GeneID" id="36321626"/>
<accession>A0A0F9Z8P7</accession>
<evidence type="ECO:0000313" key="2">
    <source>
        <dbReference type="Proteomes" id="UP000034350"/>
    </source>
</evidence>
<dbReference type="AlphaFoldDB" id="A0A0F9Z8P7"/>
<sequence length="134" mass="14762">MIVGALNDSMIESSLCNSNIPVIISAVSHSGKAWIQVVQVLPEPKSNGYGELAVLASLKKVEVLVSKNFIVQVWQKYLFFQVFLVPMQGFHTSSCAVKKNKNKGNLNYLSICESSGDFKTSQKNEAINRLLKKG</sequence>
<comment type="caution">
    <text evidence="1">The sequence shown here is derived from an EMBL/GenBank/DDBJ whole genome shotgun (WGS) entry which is preliminary data.</text>
</comment>
<evidence type="ECO:0000313" key="1">
    <source>
        <dbReference type="EMBL" id="KKO74239.1"/>
    </source>
</evidence>
<dbReference type="EMBL" id="JPQZ01000095">
    <property type="protein sequence ID" value="KKO74239.1"/>
    <property type="molecule type" value="Genomic_DNA"/>
</dbReference>
<dbReference type="VEuPathDB" id="MicrosporidiaDB:AAJ76_950001951"/>
<organism evidence="1 2">
    <name type="scientific">Vairimorpha ceranae</name>
    <dbReference type="NCBI Taxonomy" id="40302"/>
    <lineage>
        <taxon>Eukaryota</taxon>
        <taxon>Fungi</taxon>
        <taxon>Fungi incertae sedis</taxon>
        <taxon>Microsporidia</taxon>
        <taxon>Nosematidae</taxon>
        <taxon>Vairimorpha</taxon>
    </lineage>
</organism>
<keyword evidence="2" id="KW-1185">Reference proteome</keyword>
<name>A0A0F9Z8P7_9MICR</name>
<dbReference type="RefSeq" id="XP_024329981.1">
    <property type="nucleotide sequence ID" value="XM_024476670.1"/>
</dbReference>
<proteinExistence type="predicted"/>
<reference evidence="1 2" key="1">
    <citation type="journal article" date="2015" name="Environ. Microbiol.">
        <title>Genome analyses suggest the presence of polyploidy and recent human-driven expansions in eight global populations of the honeybee pathogen Nosema ceranae.</title>
        <authorList>
            <person name="Pelin A."/>
            <person name="Selman M."/>
            <person name="Aris-Brosou S."/>
            <person name="Farinelli L."/>
            <person name="Corradi N."/>
        </authorList>
    </citation>
    <scope>NUCLEOTIDE SEQUENCE [LARGE SCALE GENOMIC DNA]</scope>
    <source>
        <strain evidence="1 2">PA08 1199</strain>
    </source>
</reference>